<dbReference type="GO" id="GO:0009055">
    <property type="term" value="F:electron transfer activity"/>
    <property type="evidence" value="ECO:0007669"/>
    <property type="project" value="InterPro"/>
</dbReference>
<keyword evidence="9 22" id="KW-0812">Transmembrane</keyword>
<keyword evidence="10 19" id="KW-0479">Metal-binding</keyword>
<dbReference type="PIRSF" id="PIRSF000006">
    <property type="entry name" value="Cbb3-Cox_fixP"/>
    <property type="match status" value="1"/>
</dbReference>
<dbReference type="InterPro" id="IPR036909">
    <property type="entry name" value="Cyt_c-like_dom_sf"/>
</dbReference>
<feature type="domain" description="Cytochrome c" evidence="23">
    <location>
        <begin position="171"/>
        <end position="250"/>
    </location>
</feature>
<keyword evidence="13 19" id="KW-0249">Electron transport</keyword>
<keyword evidence="12 19" id="KW-0375">Hydrogen ion transport</keyword>
<dbReference type="Pfam" id="PF13442">
    <property type="entry name" value="Cytochrome_CBB3"/>
    <property type="match status" value="2"/>
</dbReference>
<dbReference type="UniPathway" id="UPA00705"/>
<sequence length="344" mass="37716">MTSFWSIWVIVLTLSCLFILFGLLVWNLKNYAGVPEGESCGHVYDGIEELNNPLPKWWTYMFFATFIWSVYYLAAYPGLGNWEGLGKWTSSNQGITSLAESKEAVELAKEEGRFVKLDAEYRVADERFGPIFNELAQIPVIKLVESKFEGDAAQQVALENGEKHTESQGQLAIEIGQRLFAQNCSQCHGSDARGGTGFPNLTDNDWLYGGTPDKIKETLLYGRIAAMPPWGAALGEQGVKEMTAHVLSLSGRTVNQKDAAAGEAKWAMCAACHGADGKGSVAHNLPFGAPNLTDNVWLYGGSQRAVEETLNHGRAGVMPAWKDILGEDKIHLLTAYVYSLSQAK</sequence>
<keyword evidence="5 19" id="KW-1003">Cell membrane</keyword>
<dbReference type="GO" id="GO:1902600">
    <property type="term" value="P:proton transmembrane transport"/>
    <property type="evidence" value="ECO:0007669"/>
    <property type="project" value="UniProtKB-KW"/>
</dbReference>
<dbReference type="GO" id="GO:0006119">
    <property type="term" value="P:oxidative phosphorylation"/>
    <property type="evidence" value="ECO:0007669"/>
    <property type="project" value="UniProtKB-UniPathway"/>
</dbReference>
<evidence type="ECO:0000256" key="6">
    <source>
        <dbReference type="ARBA" id="ARBA00022519"/>
    </source>
</evidence>
<evidence type="ECO:0000256" key="4">
    <source>
        <dbReference type="ARBA" id="ARBA00022448"/>
    </source>
</evidence>
<dbReference type="GO" id="GO:0016491">
    <property type="term" value="F:oxidoreductase activity"/>
    <property type="evidence" value="ECO:0007669"/>
    <property type="project" value="UniProtKB-KW"/>
</dbReference>
<dbReference type="EMBL" id="CP011034">
    <property type="protein sequence ID" value="ALS33388.1"/>
    <property type="molecule type" value="Genomic_DNA"/>
</dbReference>
<dbReference type="GO" id="GO:0005886">
    <property type="term" value="C:plasma membrane"/>
    <property type="evidence" value="ECO:0007669"/>
    <property type="project" value="UniProtKB-SubCell"/>
</dbReference>
<dbReference type="Gene3D" id="6.10.280.130">
    <property type="match status" value="1"/>
</dbReference>
<feature type="binding site" description="axial binding residue" evidence="20">
    <location>
        <position position="227"/>
    </location>
    <ligand>
        <name>heme c</name>
        <dbReference type="ChEBI" id="CHEBI:61717"/>
        <label>2</label>
    </ligand>
    <ligandPart>
        <name>Fe</name>
        <dbReference type="ChEBI" id="CHEBI:18248"/>
    </ligandPart>
</feature>
<dbReference type="Pfam" id="PF14715">
    <property type="entry name" value="FixP_N"/>
    <property type="match status" value="1"/>
</dbReference>
<dbReference type="SUPFAM" id="SSF46626">
    <property type="entry name" value="Cytochrome c"/>
    <property type="match status" value="2"/>
</dbReference>
<evidence type="ECO:0000256" key="9">
    <source>
        <dbReference type="ARBA" id="ARBA00022692"/>
    </source>
</evidence>
<evidence type="ECO:0000256" key="3">
    <source>
        <dbReference type="ARBA" id="ARBA00006113"/>
    </source>
</evidence>
<dbReference type="InterPro" id="IPR004678">
    <property type="entry name" value="Cyt_c_oxidase_cbb3_su3"/>
</dbReference>
<dbReference type="InterPro" id="IPR032858">
    <property type="entry name" value="CcoP_N"/>
</dbReference>
<dbReference type="GO" id="GO:0005506">
    <property type="term" value="F:iron ion binding"/>
    <property type="evidence" value="ECO:0007669"/>
    <property type="project" value="InterPro"/>
</dbReference>
<comment type="pathway">
    <text evidence="2 19">Energy metabolism; oxidative phosphorylation.</text>
</comment>
<keyword evidence="16 19" id="KW-0408">Iron</keyword>
<evidence type="ECO:0000256" key="11">
    <source>
        <dbReference type="ARBA" id="ARBA00022737"/>
    </source>
</evidence>
<dbReference type="PRINTS" id="PR00605">
    <property type="entry name" value="CYTCHROMECIC"/>
</dbReference>
<keyword evidence="17 19" id="KW-0406">Ion transport</keyword>
<keyword evidence="6 19" id="KW-0997">Cell inner membrane</keyword>
<evidence type="ECO:0000256" key="1">
    <source>
        <dbReference type="ARBA" id="ARBA00004533"/>
    </source>
</evidence>
<keyword evidence="11" id="KW-0677">Repeat</keyword>
<comment type="similarity">
    <text evidence="3 19">Belongs to the CcoP / FixP family.</text>
</comment>
<dbReference type="RefSeq" id="WP_058373647.1">
    <property type="nucleotide sequence ID" value="NZ_CP011034.1"/>
</dbReference>
<feature type="binding site" description="covalent" evidence="21">
    <location>
        <position position="272"/>
    </location>
    <ligand>
        <name>heme c</name>
        <dbReference type="ChEBI" id="CHEBI:61717"/>
        <label>2</label>
    </ligand>
</feature>
<name>A0A0U2V6L9_9GAMM</name>
<evidence type="ECO:0000256" key="20">
    <source>
        <dbReference type="PIRSR" id="PIRSR000006-1"/>
    </source>
</evidence>
<comment type="subcellular location">
    <subcellularLocation>
        <location evidence="1 19">Cell inner membrane</location>
    </subcellularLocation>
</comment>
<evidence type="ECO:0000256" key="7">
    <source>
        <dbReference type="ARBA" id="ARBA00022617"/>
    </source>
</evidence>
<evidence type="ECO:0000259" key="23">
    <source>
        <dbReference type="PROSITE" id="PS51007"/>
    </source>
</evidence>
<dbReference type="AlphaFoldDB" id="A0A0U2V6L9"/>
<evidence type="ECO:0000313" key="24">
    <source>
        <dbReference type="EMBL" id="ALS33388.1"/>
    </source>
</evidence>
<accession>A0A0U2V6L9</accession>
<feature type="binding site" description="axial binding residue" evidence="20">
    <location>
        <position position="318"/>
    </location>
    <ligand>
        <name>heme c</name>
        <dbReference type="ChEBI" id="CHEBI:61717"/>
        <label>1</label>
    </ligand>
    <ligandPart>
        <name>Fe</name>
        <dbReference type="ChEBI" id="CHEBI:18248"/>
    </ligandPart>
</feature>
<feature type="binding site" description="axial binding residue" evidence="20">
    <location>
        <position position="188"/>
    </location>
    <ligand>
        <name>heme c</name>
        <dbReference type="ChEBI" id="CHEBI:61717"/>
        <label>1</label>
    </ligand>
    <ligandPart>
        <name>Fe</name>
        <dbReference type="ChEBI" id="CHEBI:18248"/>
    </ligandPart>
</feature>
<dbReference type="PANTHER" id="PTHR33751:SF1">
    <property type="entry name" value="CBB3-TYPE CYTOCHROME C OXIDASE SUBUNIT FIXP"/>
    <property type="match status" value="1"/>
</dbReference>
<keyword evidence="14 22" id="KW-1133">Transmembrane helix</keyword>
<evidence type="ECO:0000256" key="18">
    <source>
        <dbReference type="ARBA" id="ARBA00023136"/>
    </source>
</evidence>
<dbReference type="GO" id="GO:0020037">
    <property type="term" value="F:heme binding"/>
    <property type="evidence" value="ECO:0007669"/>
    <property type="project" value="InterPro"/>
</dbReference>
<dbReference type="Gene3D" id="1.10.760.10">
    <property type="entry name" value="Cytochrome c-like domain"/>
    <property type="match status" value="2"/>
</dbReference>
<evidence type="ECO:0000256" key="5">
    <source>
        <dbReference type="ARBA" id="ARBA00022475"/>
    </source>
</evidence>
<feature type="transmembrane region" description="Helical" evidence="22">
    <location>
        <begin position="57"/>
        <end position="79"/>
    </location>
</feature>
<evidence type="ECO:0000313" key="25">
    <source>
        <dbReference type="Proteomes" id="UP000065261"/>
    </source>
</evidence>
<feature type="transmembrane region" description="Helical" evidence="22">
    <location>
        <begin position="7"/>
        <end position="26"/>
    </location>
</feature>
<reference evidence="24 25" key="1">
    <citation type="submission" date="2015-03" db="EMBL/GenBank/DDBJ databases">
        <authorList>
            <person name="Murphy D."/>
        </authorList>
    </citation>
    <scope>NUCLEOTIDE SEQUENCE [LARGE SCALE GENOMIC DNA]</scope>
    <source>
        <strain evidence="24 25">KMM 520</strain>
    </source>
</reference>
<keyword evidence="15 19" id="KW-0560">Oxidoreductase</keyword>
<dbReference type="PROSITE" id="PS51007">
    <property type="entry name" value="CYTC"/>
    <property type="match status" value="2"/>
</dbReference>
<comment type="function">
    <text evidence="19">C-type cytochrome. Part of the cbb3-type cytochrome c oxidase complex.</text>
</comment>
<gene>
    <name evidence="24" type="primary">ccoP</name>
    <name evidence="24" type="ORF">PTRA_a2281</name>
</gene>
<evidence type="ECO:0000256" key="10">
    <source>
        <dbReference type="ARBA" id="ARBA00022723"/>
    </source>
</evidence>
<evidence type="ECO:0000256" key="8">
    <source>
        <dbReference type="ARBA" id="ARBA00022660"/>
    </source>
</evidence>
<dbReference type="InterPro" id="IPR038414">
    <property type="entry name" value="CcoP_N_sf"/>
</dbReference>
<feature type="binding site" description="covalent" evidence="21">
    <location>
        <position position="187"/>
    </location>
    <ligand>
        <name>heme c</name>
        <dbReference type="ChEBI" id="CHEBI:61717"/>
        <label>1</label>
    </ligand>
</feature>
<feature type="binding site" description="covalent" evidence="21">
    <location>
        <position position="269"/>
    </location>
    <ligand>
        <name>heme c</name>
        <dbReference type="ChEBI" id="CHEBI:61717"/>
        <label>2</label>
    </ligand>
</feature>
<keyword evidence="8 19" id="KW-0679">Respiratory chain</keyword>
<dbReference type="InterPro" id="IPR008168">
    <property type="entry name" value="Cyt_C_IC"/>
</dbReference>
<feature type="domain" description="Cytochrome c" evidence="23">
    <location>
        <begin position="257"/>
        <end position="341"/>
    </location>
</feature>
<evidence type="ECO:0000256" key="17">
    <source>
        <dbReference type="ARBA" id="ARBA00023065"/>
    </source>
</evidence>
<evidence type="ECO:0000256" key="15">
    <source>
        <dbReference type="ARBA" id="ARBA00023002"/>
    </source>
</evidence>
<keyword evidence="4 19" id="KW-0813">Transport</keyword>
<evidence type="ECO:0000256" key="2">
    <source>
        <dbReference type="ARBA" id="ARBA00004673"/>
    </source>
</evidence>
<feature type="binding site" description="axial binding residue" evidence="20">
    <location>
        <position position="273"/>
    </location>
    <ligand>
        <name>heme c</name>
        <dbReference type="ChEBI" id="CHEBI:61717"/>
        <label>2</label>
    </ligand>
    <ligandPart>
        <name>Fe</name>
        <dbReference type="ChEBI" id="CHEBI:18248"/>
    </ligandPart>
</feature>
<evidence type="ECO:0000256" key="19">
    <source>
        <dbReference type="PIRNR" id="PIRNR000006"/>
    </source>
</evidence>
<proteinExistence type="inferred from homology"/>
<dbReference type="OrthoDB" id="9811281at2"/>
<keyword evidence="18 19" id="KW-0472">Membrane</keyword>
<dbReference type="PATRIC" id="fig|1315283.4.peg.1980"/>
<dbReference type="Proteomes" id="UP000065261">
    <property type="component" value="Chromosome I"/>
</dbReference>
<dbReference type="InterPro" id="IPR050597">
    <property type="entry name" value="Cytochrome_c_Oxidase_Subunit"/>
</dbReference>
<evidence type="ECO:0000256" key="22">
    <source>
        <dbReference type="SAM" id="Phobius"/>
    </source>
</evidence>
<dbReference type="KEGG" id="ptn:PTRA_a2281"/>
<dbReference type="PANTHER" id="PTHR33751">
    <property type="entry name" value="CBB3-TYPE CYTOCHROME C OXIDASE SUBUNIT FIXP"/>
    <property type="match status" value="1"/>
</dbReference>
<keyword evidence="7 19" id="KW-0349">Heme</keyword>
<feature type="binding site" description="covalent" evidence="21">
    <location>
        <position position="184"/>
    </location>
    <ligand>
        <name>heme c</name>
        <dbReference type="ChEBI" id="CHEBI:61717"/>
        <label>1</label>
    </ligand>
</feature>
<evidence type="ECO:0000256" key="21">
    <source>
        <dbReference type="PIRSR" id="PIRSR000006-2"/>
    </source>
</evidence>
<evidence type="ECO:0000256" key="13">
    <source>
        <dbReference type="ARBA" id="ARBA00022982"/>
    </source>
</evidence>
<evidence type="ECO:0000256" key="14">
    <source>
        <dbReference type="ARBA" id="ARBA00022989"/>
    </source>
</evidence>
<evidence type="ECO:0000256" key="12">
    <source>
        <dbReference type="ARBA" id="ARBA00022781"/>
    </source>
</evidence>
<comment type="cofactor">
    <cofactor evidence="19 21">
        <name>heme c</name>
        <dbReference type="ChEBI" id="CHEBI:61717"/>
    </cofactor>
    <text evidence="19 21">Binds 2 heme C groups per subunit.</text>
</comment>
<organism evidence="24">
    <name type="scientific">Pseudoalteromonas translucida KMM 520</name>
    <dbReference type="NCBI Taxonomy" id="1315283"/>
    <lineage>
        <taxon>Bacteria</taxon>
        <taxon>Pseudomonadati</taxon>
        <taxon>Pseudomonadota</taxon>
        <taxon>Gammaproteobacteria</taxon>
        <taxon>Alteromonadales</taxon>
        <taxon>Pseudoalteromonadaceae</taxon>
        <taxon>Pseudoalteromonas</taxon>
    </lineage>
</organism>
<comment type="subunit">
    <text evidence="19">Component of the cbb3-type cytochrome c oxidase.</text>
</comment>
<protein>
    <recommendedName>
        <fullName evidence="19">Cbb3-type cytochrome c oxidase subunit</fullName>
    </recommendedName>
</protein>
<evidence type="ECO:0000256" key="16">
    <source>
        <dbReference type="ARBA" id="ARBA00023004"/>
    </source>
</evidence>
<dbReference type="InterPro" id="IPR009056">
    <property type="entry name" value="Cyt_c-like_dom"/>
</dbReference>